<accession>A0A179HYW2</accession>
<proteinExistence type="predicted"/>
<dbReference type="EMBL" id="LSBI01000001">
    <property type="protein sequence ID" value="OAQ95214.1"/>
    <property type="molecule type" value="Genomic_DNA"/>
</dbReference>
<comment type="caution">
    <text evidence="1">The sequence shown here is derived from an EMBL/GenBank/DDBJ whole genome shotgun (WGS) entry which is preliminary data.</text>
</comment>
<organism evidence="1 2">
    <name type="scientific">Purpureocillium lilacinum</name>
    <name type="common">Paecilomyces lilacinus</name>
    <dbReference type="NCBI Taxonomy" id="33203"/>
    <lineage>
        <taxon>Eukaryota</taxon>
        <taxon>Fungi</taxon>
        <taxon>Dikarya</taxon>
        <taxon>Ascomycota</taxon>
        <taxon>Pezizomycotina</taxon>
        <taxon>Sordariomycetes</taxon>
        <taxon>Hypocreomycetidae</taxon>
        <taxon>Hypocreales</taxon>
        <taxon>Ophiocordycipitaceae</taxon>
        <taxon>Purpureocillium</taxon>
    </lineage>
</organism>
<dbReference type="Proteomes" id="UP000078340">
    <property type="component" value="Unassembled WGS sequence"/>
</dbReference>
<sequence length="97" mass="10505">MTADRISRVWARLACPPSSSGKGRAIAGDACRMFFTRCLSLPAFELLIKSIAAECPGPLRMSECCCAAGQPRRGSHAPGEVEEALHGLLGRLPWLWH</sequence>
<reference evidence="1 2" key="1">
    <citation type="submission" date="2016-02" db="EMBL/GenBank/DDBJ databases">
        <title>Biosynthesis of antibiotic leucinostatins and their inhibition on Phytophthora in bio-control Purpureocillium lilacinum.</title>
        <authorList>
            <person name="Wang G."/>
            <person name="Liu Z."/>
            <person name="Lin R."/>
            <person name="Li E."/>
            <person name="Mao Z."/>
            <person name="Ling J."/>
            <person name="Yin W."/>
            <person name="Xie B."/>
        </authorList>
    </citation>
    <scope>NUCLEOTIDE SEQUENCE [LARGE SCALE GENOMIC DNA]</scope>
    <source>
        <strain evidence="1">PLFJ-1</strain>
    </source>
</reference>
<evidence type="ECO:0000313" key="1">
    <source>
        <dbReference type="EMBL" id="OAQ95214.1"/>
    </source>
</evidence>
<name>A0A179HYW2_PURLI</name>
<evidence type="ECO:0000313" key="2">
    <source>
        <dbReference type="Proteomes" id="UP000078340"/>
    </source>
</evidence>
<dbReference type="AlphaFoldDB" id="A0A179HYW2"/>
<protein>
    <submittedName>
        <fullName evidence="1">Uncharacterized protein</fullName>
    </submittedName>
</protein>
<gene>
    <name evidence="1" type="ORF">VFPFJ_01323</name>
</gene>